<evidence type="ECO:0000313" key="12">
    <source>
        <dbReference type="EMBL" id="RDH87813.1"/>
    </source>
</evidence>
<dbReference type="PRINTS" id="PR01853">
    <property type="entry name" value="YAJCTRNLCASE"/>
</dbReference>
<evidence type="ECO:0000256" key="5">
    <source>
        <dbReference type="ARBA" id="ARBA00022475"/>
    </source>
</evidence>
<keyword evidence="6 11" id="KW-0812">Transmembrane</keyword>
<dbReference type="GO" id="GO:0005886">
    <property type="term" value="C:plasma membrane"/>
    <property type="evidence" value="ECO:0007669"/>
    <property type="project" value="UniProtKB-SubCell"/>
</dbReference>
<evidence type="ECO:0000313" key="13">
    <source>
        <dbReference type="Proteomes" id="UP000254771"/>
    </source>
</evidence>
<name>A0A370DU30_9GAMM</name>
<comment type="subcellular location">
    <subcellularLocation>
        <location evidence="1">Cell membrane</location>
        <topology evidence="1">Single-pass membrane protein</topology>
    </subcellularLocation>
</comment>
<evidence type="ECO:0000256" key="9">
    <source>
        <dbReference type="ARBA" id="ARBA00023010"/>
    </source>
</evidence>
<evidence type="ECO:0000256" key="10">
    <source>
        <dbReference type="ARBA" id="ARBA00023136"/>
    </source>
</evidence>
<comment type="caution">
    <text evidence="12">The sequence shown here is derived from an EMBL/GenBank/DDBJ whole genome shotgun (WGS) entry which is preliminary data.</text>
</comment>
<comment type="similarity">
    <text evidence="2">Belongs to the YajC family.</text>
</comment>
<dbReference type="AlphaFoldDB" id="A0A370DU30"/>
<keyword evidence="5" id="KW-1003">Cell membrane</keyword>
<evidence type="ECO:0000256" key="7">
    <source>
        <dbReference type="ARBA" id="ARBA00022927"/>
    </source>
</evidence>
<dbReference type="PANTHER" id="PTHR33909:SF1">
    <property type="entry name" value="SEC TRANSLOCON ACCESSORY COMPLEX SUBUNIT YAJC"/>
    <property type="match status" value="1"/>
</dbReference>
<evidence type="ECO:0000256" key="8">
    <source>
        <dbReference type="ARBA" id="ARBA00022989"/>
    </source>
</evidence>
<dbReference type="InterPro" id="IPR003849">
    <property type="entry name" value="Preprotein_translocase_YajC"/>
</dbReference>
<dbReference type="PANTHER" id="PTHR33909">
    <property type="entry name" value="SEC TRANSLOCON ACCESSORY COMPLEX SUBUNIT YAJC"/>
    <property type="match status" value="1"/>
</dbReference>
<feature type="transmembrane region" description="Helical" evidence="11">
    <location>
        <begin position="20"/>
        <end position="38"/>
    </location>
</feature>
<protein>
    <recommendedName>
        <fullName evidence="3">Sec translocon accessory complex subunit YajC</fullName>
    </recommendedName>
</protein>
<dbReference type="Proteomes" id="UP000254771">
    <property type="component" value="Unassembled WGS sequence"/>
</dbReference>
<dbReference type="GO" id="GO:0015031">
    <property type="term" value="P:protein transport"/>
    <property type="evidence" value="ECO:0007669"/>
    <property type="project" value="UniProtKB-KW"/>
</dbReference>
<evidence type="ECO:0000256" key="2">
    <source>
        <dbReference type="ARBA" id="ARBA00006742"/>
    </source>
</evidence>
<evidence type="ECO:0000256" key="11">
    <source>
        <dbReference type="SAM" id="Phobius"/>
    </source>
</evidence>
<keyword evidence="7" id="KW-0653">Protein transport</keyword>
<proteinExistence type="inferred from homology"/>
<evidence type="ECO:0000256" key="4">
    <source>
        <dbReference type="ARBA" id="ARBA00022448"/>
    </source>
</evidence>
<evidence type="ECO:0000256" key="1">
    <source>
        <dbReference type="ARBA" id="ARBA00004162"/>
    </source>
</evidence>
<keyword evidence="8 11" id="KW-1133">Transmembrane helix</keyword>
<evidence type="ECO:0000256" key="6">
    <source>
        <dbReference type="ARBA" id="ARBA00022692"/>
    </source>
</evidence>
<sequence length="108" mass="11631">MSFFISDAFAEGAIASPDALTGLLPLVLFGVVLYFLMIRPQVKRQKEHKKMVETLGKGDEVATAGGIVGKITQMGDNFITVEIAEGVEVKFRRAAVESVMPKGSLKGM</sequence>
<keyword evidence="9" id="KW-0811">Translocation</keyword>
<keyword evidence="10 11" id="KW-0472">Membrane</keyword>
<reference evidence="12 13" key="1">
    <citation type="journal article" date="2018" name="ISME J.">
        <title>Endosymbiont genomes yield clues of tubeworm success.</title>
        <authorList>
            <person name="Li Y."/>
            <person name="Liles M.R."/>
            <person name="Halanych K.M."/>
        </authorList>
    </citation>
    <scope>NUCLEOTIDE SEQUENCE [LARGE SCALE GENOMIC DNA]</scope>
    <source>
        <strain evidence="12">A1462</strain>
    </source>
</reference>
<keyword evidence="4" id="KW-0813">Transport</keyword>
<dbReference type="NCBIfam" id="TIGR00739">
    <property type="entry name" value="yajC"/>
    <property type="match status" value="1"/>
</dbReference>
<dbReference type="EMBL" id="QFXE01000005">
    <property type="protein sequence ID" value="RDH87813.1"/>
    <property type="molecule type" value="Genomic_DNA"/>
</dbReference>
<gene>
    <name evidence="12" type="ORF">DIZ78_04530</name>
</gene>
<dbReference type="Pfam" id="PF02699">
    <property type="entry name" value="YajC"/>
    <property type="match status" value="1"/>
</dbReference>
<evidence type="ECO:0000256" key="3">
    <source>
        <dbReference type="ARBA" id="ARBA00014962"/>
    </source>
</evidence>
<organism evidence="12 13">
    <name type="scientific">endosymbiont of Escarpia spicata</name>
    <dbReference type="NCBI Taxonomy" id="2200908"/>
    <lineage>
        <taxon>Bacteria</taxon>
        <taxon>Pseudomonadati</taxon>
        <taxon>Pseudomonadota</taxon>
        <taxon>Gammaproteobacteria</taxon>
        <taxon>sulfur-oxidizing symbionts</taxon>
    </lineage>
</organism>
<keyword evidence="13" id="KW-1185">Reference proteome</keyword>
<dbReference type="SMART" id="SM01323">
    <property type="entry name" value="YajC"/>
    <property type="match status" value="1"/>
</dbReference>
<accession>A0A370DU30</accession>